<dbReference type="Gene3D" id="1.20.1590.10">
    <property type="entry name" value="YP_001051499.1 domain like"/>
    <property type="match status" value="1"/>
</dbReference>
<proteinExistence type="predicted"/>
<reference evidence="1 2" key="1">
    <citation type="submission" date="2024-02" db="EMBL/GenBank/DDBJ databases">
        <title>Marinospirillum sp. MEB 164 isolated from Lonar lake sediment.</title>
        <authorList>
            <person name="Joshi A."/>
            <person name="Thite S."/>
        </authorList>
    </citation>
    <scope>NUCLEOTIDE SEQUENCE [LARGE SCALE GENOMIC DNA]</scope>
    <source>
        <strain evidence="1 2">MEB164</strain>
    </source>
</reference>
<keyword evidence="2" id="KW-1185">Reference proteome</keyword>
<name>A0ABW8Q104_9GAMM</name>
<dbReference type="EMBL" id="JBANFI010000009">
    <property type="protein sequence ID" value="MFK7161734.1"/>
    <property type="molecule type" value="Genomic_DNA"/>
</dbReference>
<sequence length="201" mass="22749">MQDSARPSFYQQLRELQPFQQQIWATALAQRAAPNYLLFAEVTGSEHGPAFKQLLALAWEGVISPQSRINWPVQQEKLPALLPDPEATHLYGVYPALDAATGLELVLDEAVMPQTETAVDASKLSRATVRHYLEQLCPEGMTLEEAKQWIRHHPLMEDEQDFQDELLHQIQQLERPFSPLVREIKNLAMNQGVSNLGISLD</sequence>
<evidence type="ECO:0000313" key="1">
    <source>
        <dbReference type="EMBL" id="MFK7161734.1"/>
    </source>
</evidence>
<dbReference type="RefSeq" id="WP_405341136.1">
    <property type="nucleotide sequence ID" value="NZ_JBANFI010000009.1"/>
</dbReference>
<protein>
    <submittedName>
        <fullName evidence="1">YjaG family protein</fullName>
    </submittedName>
</protein>
<organism evidence="1 2">
    <name type="scientific">Marinospirillum alkalitolerans</name>
    <dbReference type="NCBI Taxonomy" id="3123374"/>
    <lineage>
        <taxon>Bacteria</taxon>
        <taxon>Pseudomonadati</taxon>
        <taxon>Pseudomonadota</taxon>
        <taxon>Gammaproteobacteria</taxon>
        <taxon>Oceanospirillales</taxon>
        <taxon>Oceanospirillaceae</taxon>
        <taxon>Marinospirillum</taxon>
    </lineage>
</organism>
<accession>A0ABW8Q104</accession>
<dbReference type="Pfam" id="PF04222">
    <property type="entry name" value="DUF416"/>
    <property type="match status" value="1"/>
</dbReference>
<dbReference type="InterPro" id="IPR007338">
    <property type="entry name" value="DUF416"/>
</dbReference>
<gene>
    <name evidence="1" type="ORF">V6U78_11870</name>
</gene>
<dbReference type="Proteomes" id="UP001621714">
    <property type="component" value="Unassembled WGS sequence"/>
</dbReference>
<evidence type="ECO:0000313" key="2">
    <source>
        <dbReference type="Proteomes" id="UP001621714"/>
    </source>
</evidence>
<dbReference type="InterPro" id="IPR023381">
    <property type="entry name" value="YP001051499.1-like_dom_sf"/>
</dbReference>
<comment type="caution">
    <text evidence="1">The sequence shown here is derived from an EMBL/GenBank/DDBJ whole genome shotgun (WGS) entry which is preliminary data.</text>
</comment>